<keyword evidence="2" id="KW-0472">Membrane</keyword>
<evidence type="ECO:0000256" key="1">
    <source>
        <dbReference type="SAM" id="MobiDB-lite"/>
    </source>
</evidence>
<evidence type="ECO:0000313" key="4">
    <source>
        <dbReference type="Proteomes" id="UP001620520"/>
    </source>
</evidence>
<dbReference type="RefSeq" id="WP_404593147.1">
    <property type="nucleotide sequence ID" value="NZ_JBIYEW010000001.1"/>
</dbReference>
<proteinExistence type="predicted"/>
<comment type="caution">
    <text evidence="3">The sequence shown here is derived from an EMBL/GenBank/DDBJ whole genome shotgun (WGS) entry which is preliminary data.</text>
</comment>
<organism evidence="3 4">
    <name type="scientific">Paenarthrobacter histidinolovorans</name>
    <dbReference type="NCBI Taxonomy" id="43664"/>
    <lineage>
        <taxon>Bacteria</taxon>
        <taxon>Bacillati</taxon>
        <taxon>Actinomycetota</taxon>
        <taxon>Actinomycetes</taxon>
        <taxon>Micrococcales</taxon>
        <taxon>Micrococcaceae</taxon>
        <taxon>Paenarthrobacter</taxon>
    </lineage>
</organism>
<keyword evidence="2" id="KW-1133">Transmembrane helix</keyword>
<feature type="transmembrane region" description="Helical" evidence="2">
    <location>
        <begin position="89"/>
        <end position="111"/>
    </location>
</feature>
<dbReference type="Proteomes" id="UP001620520">
    <property type="component" value="Unassembled WGS sequence"/>
</dbReference>
<name>A0ABW8MZJ1_9MICC</name>
<gene>
    <name evidence="3" type="ORF">ABIA52_000046</name>
</gene>
<reference evidence="3 4" key="1">
    <citation type="submission" date="2024-10" db="EMBL/GenBank/DDBJ databases">
        <title>Novel secondary metabolite-producing bacteria for plant disease control.</title>
        <authorList>
            <person name="Chevrette M."/>
        </authorList>
    </citation>
    <scope>NUCLEOTIDE SEQUENCE [LARGE SCALE GENOMIC DNA]</scope>
    <source>
        <strain evidence="3 4">J30 TE3557</strain>
    </source>
</reference>
<feature type="transmembrane region" description="Helical" evidence="2">
    <location>
        <begin position="41"/>
        <end position="66"/>
    </location>
</feature>
<keyword evidence="4" id="KW-1185">Reference proteome</keyword>
<accession>A0ABW8MZJ1</accession>
<dbReference type="EMBL" id="JBIYEW010000001">
    <property type="protein sequence ID" value="MFK4637157.1"/>
    <property type="molecule type" value="Genomic_DNA"/>
</dbReference>
<evidence type="ECO:0000313" key="3">
    <source>
        <dbReference type="EMBL" id="MFK4637157.1"/>
    </source>
</evidence>
<feature type="region of interest" description="Disordered" evidence="1">
    <location>
        <begin position="121"/>
        <end position="162"/>
    </location>
</feature>
<keyword evidence="2" id="KW-0812">Transmembrane</keyword>
<protein>
    <submittedName>
        <fullName evidence="3">Uncharacterized protein</fullName>
    </submittedName>
</protein>
<evidence type="ECO:0000256" key="2">
    <source>
        <dbReference type="SAM" id="Phobius"/>
    </source>
</evidence>
<sequence>MNTPTRPIPFLPSWTAARTSTHAKLRIFKALEPFLKAAVRVFALLGVGVFALFLALMVFATVIAAAKNHGLDPTAADALMQGINDVLDGLQPCALQICSALVLTIAAYSLVRWAQKAQTLGPTAANPGPTPSPGDNTPAKPHPSDLDDAVSVNPFNVKDPRP</sequence>